<reference evidence="1" key="1">
    <citation type="journal article" date="2015" name="Nature">
        <title>Complex archaea that bridge the gap between prokaryotes and eukaryotes.</title>
        <authorList>
            <person name="Spang A."/>
            <person name="Saw J.H."/>
            <person name="Jorgensen S.L."/>
            <person name="Zaremba-Niedzwiedzka K."/>
            <person name="Martijn J."/>
            <person name="Lind A.E."/>
            <person name="van Eijk R."/>
            <person name="Schleper C."/>
            <person name="Guy L."/>
            <person name="Ettema T.J."/>
        </authorList>
    </citation>
    <scope>NUCLEOTIDE SEQUENCE</scope>
</reference>
<gene>
    <name evidence="1" type="ORF">LCGC14_1981490</name>
</gene>
<protein>
    <submittedName>
        <fullName evidence="1">Uncharacterized protein</fullName>
    </submittedName>
</protein>
<dbReference type="EMBL" id="LAZR01022181">
    <property type="protein sequence ID" value="KKL82770.1"/>
    <property type="molecule type" value="Genomic_DNA"/>
</dbReference>
<comment type="caution">
    <text evidence="1">The sequence shown here is derived from an EMBL/GenBank/DDBJ whole genome shotgun (WGS) entry which is preliminary data.</text>
</comment>
<evidence type="ECO:0000313" key="1">
    <source>
        <dbReference type="EMBL" id="KKL82770.1"/>
    </source>
</evidence>
<proteinExistence type="predicted"/>
<feature type="non-terminal residue" evidence="1">
    <location>
        <position position="282"/>
    </location>
</feature>
<organism evidence="1">
    <name type="scientific">marine sediment metagenome</name>
    <dbReference type="NCBI Taxonomy" id="412755"/>
    <lineage>
        <taxon>unclassified sequences</taxon>
        <taxon>metagenomes</taxon>
        <taxon>ecological metagenomes</taxon>
    </lineage>
</organism>
<sequence>MGLGETLRSRLTKAFARGGSATVGAPTSPIESLTKSAPYGLQIEVLRNAASRLDKGEGSDIDRMLVDTMGRAGMQNAGEIWKGQNDRRMPSAVLGENISGYIGINDYGFKGKRQYIADRRYLLDLYVVAYNNADVRTAITHQRNEIFRRGFDWAQSWDYKCPVDDEEFTAIDARKLDYKHTHKIKKDGEVRKVEVDLAQPDEGQKVEFDKFIESCNYFGQSLETILRECWDDINVVDDAFMFVSKEYTAEQQVDENNQPTGEWEITGKPKFIFRLDPVLVEF</sequence>
<accession>A0A0F9HM38</accession>
<dbReference type="AlphaFoldDB" id="A0A0F9HM38"/>
<name>A0A0F9HM38_9ZZZZ</name>